<organism evidence="1 2">
    <name type="scientific">Pontiella sulfatireligans</name>
    <dbReference type="NCBI Taxonomy" id="2750658"/>
    <lineage>
        <taxon>Bacteria</taxon>
        <taxon>Pseudomonadati</taxon>
        <taxon>Kiritimatiellota</taxon>
        <taxon>Kiritimatiellia</taxon>
        <taxon>Kiritimatiellales</taxon>
        <taxon>Pontiellaceae</taxon>
        <taxon>Pontiella</taxon>
    </lineage>
</organism>
<proteinExistence type="predicted"/>
<evidence type="ECO:0000313" key="1">
    <source>
        <dbReference type="EMBL" id="VGO23585.1"/>
    </source>
</evidence>
<accession>A0A6C2UTD6</accession>
<keyword evidence="2" id="KW-1185">Reference proteome</keyword>
<dbReference type="EMBL" id="CAAHFH010000005">
    <property type="protein sequence ID" value="VGO23585.1"/>
    <property type="molecule type" value="Genomic_DNA"/>
</dbReference>
<reference evidence="1 2" key="1">
    <citation type="submission" date="2019-04" db="EMBL/GenBank/DDBJ databases">
        <authorList>
            <person name="Van Vliet M D."/>
        </authorList>
    </citation>
    <scope>NUCLEOTIDE SEQUENCE [LARGE SCALE GENOMIC DNA]</scope>
    <source>
        <strain evidence="1 2">F21</strain>
    </source>
</reference>
<dbReference type="AlphaFoldDB" id="A0A6C2UTD6"/>
<evidence type="ECO:0000313" key="2">
    <source>
        <dbReference type="Proteomes" id="UP000346198"/>
    </source>
</evidence>
<gene>
    <name evidence="1" type="ORF">SCARR_05692</name>
</gene>
<protein>
    <submittedName>
        <fullName evidence="1">Uncharacterized protein</fullName>
    </submittedName>
</protein>
<dbReference type="Proteomes" id="UP000346198">
    <property type="component" value="Unassembled WGS sequence"/>
</dbReference>
<sequence>MRHRRLGKLQIFDAAEVIERISLHGALFDPFGKKHSLGVVNAFKNLLTRNGTDDG</sequence>
<name>A0A6C2UTD6_9BACT</name>